<evidence type="ECO:0000313" key="5">
    <source>
        <dbReference type="Proteomes" id="UP000281170"/>
    </source>
</evidence>
<dbReference type="KEGG" id="ladl:NCTC12735_01678"/>
<dbReference type="Proteomes" id="UP000281170">
    <property type="component" value="Plasmid 24"/>
</dbReference>
<dbReference type="PROSITE" id="PS51257">
    <property type="entry name" value="PROKAR_LIPOPROTEIN"/>
    <property type="match status" value="1"/>
</dbReference>
<feature type="chain" id="PRO_5036002937" description="Lipoprotein" evidence="1">
    <location>
        <begin position="24"/>
        <end position="98"/>
    </location>
</feature>
<reference evidence="3 5" key="2">
    <citation type="submission" date="2018-12" db="EMBL/GenBank/DDBJ databases">
        <authorList>
            <consortium name="Pathogen Informatics"/>
        </authorList>
    </citation>
    <scope>NUCLEOTIDE SEQUENCE [LARGE SCALE GENOMIC DNA]</scope>
    <source>
        <strain evidence="3 5">NCTC12735</strain>
        <plasmid evidence="5">24</plasmid>
    </source>
</reference>
<accession>A0A0W0R2N7</accession>
<sequence>MKRWASCTLSMILGVLLIGCTTATYLGLQQDNIPDQYKLKVYIGGFSGGQSADNTAQARFKEFMAKNNYTSYKVIDRTQNYVPSYFEYTVKFYRNGKR</sequence>
<protein>
    <recommendedName>
        <fullName evidence="6">Lipoprotein</fullName>
    </recommendedName>
</protein>
<name>A0A0W0R2N7_9GAMM</name>
<geneLocation type="plasmid" evidence="3 5">
    <name>24</name>
</geneLocation>
<dbReference type="PATRIC" id="fig|45056.6.peg.1385"/>
<evidence type="ECO:0000313" key="4">
    <source>
        <dbReference type="Proteomes" id="UP000054859"/>
    </source>
</evidence>
<dbReference type="RefSeq" id="WP_058462426.1">
    <property type="nucleotide sequence ID" value="NZ_CAAAHS010000016.1"/>
</dbReference>
<dbReference type="AlphaFoldDB" id="A0A0W0R2N7"/>
<evidence type="ECO:0000256" key="1">
    <source>
        <dbReference type="SAM" id="SignalP"/>
    </source>
</evidence>
<dbReference type="EMBL" id="LNKA01000002">
    <property type="protein sequence ID" value="KTC65317.1"/>
    <property type="molecule type" value="Genomic_DNA"/>
</dbReference>
<keyword evidence="3" id="KW-0614">Plasmid</keyword>
<dbReference type="EMBL" id="LR134433">
    <property type="protein sequence ID" value="VEH86032.1"/>
    <property type="molecule type" value="Genomic_DNA"/>
</dbReference>
<dbReference type="OrthoDB" id="305758at2"/>
<gene>
    <name evidence="2" type="ORF">Lade_1339</name>
    <name evidence="3" type="ORF">NCTC12735_01678</name>
</gene>
<proteinExistence type="predicted"/>
<dbReference type="Proteomes" id="UP000054859">
    <property type="component" value="Unassembled WGS sequence"/>
</dbReference>
<evidence type="ECO:0008006" key="6">
    <source>
        <dbReference type="Google" id="ProtNLM"/>
    </source>
</evidence>
<keyword evidence="1" id="KW-0732">Signal</keyword>
<reference evidence="2 4" key="1">
    <citation type="submission" date="2015-11" db="EMBL/GenBank/DDBJ databases">
        <title>Identification of large and diverse effector repertoires of 38 Legionella species.</title>
        <authorList>
            <person name="Burstein D."/>
            <person name="Amaro F."/>
            <person name="Zusman T."/>
            <person name="Lifshitz Z."/>
            <person name="Cohen O."/>
            <person name="Gilbert J.A."/>
            <person name="Pupko T."/>
            <person name="Shuman H.A."/>
            <person name="Segal G."/>
        </authorList>
    </citation>
    <scope>NUCLEOTIDE SEQUENCE [LARGE SCALE GENOMIC DNA]</scope>
    <source>
        <strain evidence="2 4">1762-AUS-E</strain>
    </source>
</reference>
<feature type="signal peptide" evidence="1">
    <location>
        <begin position="1"/>
        <end position="23"/>
    </location>
</feature>
<evidence type="ECO:0000313" key="2">
    <source>
        <dbReference type="EMBL" id="KTC65317.1"/>
    </source>
</evidence>
<organism evidence="2 4">
    <name type="scientific">Legionella adelaidensis</name>
    <dbReference type="NCBI Taxonomy" id="45056"/>
    <lineage>
        <taxon>Bacteria</taxon>
        <taxon>Pseudomonadati</taxon>
        <taxon>Pseudomonadota</taxon>
        <taxon>Gammaproteobacteria</taxon>
        <taxon>Legionellales</taxon>
        <taxon>Legionellaceae</taxon>
        <taxon>Legionella</taxon>
    </lineage>
</organism>
<keyword evidence="4" id="KW-1185">Reference proteome</keyword>
<evidence type="ECO:0000313" key="3">
    <source>
        <dbReference type="EMBL" id="VEH86032.1"/>
    </source>
</evidence>